<feature type="domain" description="Metalloprotease TldD/E N-terminal" evidence="5">
    <location>
        <begin position="22"/>
        <end position="82"/>
    </location>
</feature>
<dbReference type="Proteomes" id="UP000554488">
    <property type="component" value="Unassembled WGS sequence"/>
</dbReference>
<dbReference type="EMBL" id="JABWDC010000021">
    <property type="protein sequence ID" value="NUN86406.1"/>
    <property type="molecule type" value="Genomic_DNA"/>
</dbReference>
<proteinExistence type="inferred from homology"/>
<dbReference type="SUPFAM" id="SSF111283">
    <property type="entry name" value="Putative modulator of DNA gyrase, PmbA/TldD"/>
    <property type="match status" value="1"/>
</dbReference>
<dbReference type="AlphaFoldDB" id="A0A849XZJ1"/>
<comment type="similarity">
    <text evidence="1">Belongs to the peptidase U62 family.</text>
</comment>
<feature type="domain" description="Metalloprotease TldD/E central" evidence="7">
    <location>
        <begin position="113"/>
        <end position="214"/>
    </location>
</feature>
<comment type="caution">
    <text evidence="8">The sequence shown here is derived from an EMBL/GenBank/DDBJ whole genome shotgun (WGS) entry which is preliminary data.</text>
</comment>
<protein>
    <submittedName>
        <fullName evidence="8">TldD/PmbA family protein</fullName>
    </submittedName>
</protein>
<organism evidence="8 9">
    <name type="scientific">Coprococcus comes</name>
    <dbReference type="NCBI Taxonomy" id="410072"/>
    <lineage>
        <taxon>Bacteria</taxon>
        <taxon>Bacillati</taxon>
        <taxon>Bacillota</taxon>
        <taxon>Clostridia</taxon>
        <taxon>Lachnospirales</taxon>
        <taxon>Lachnospiraceae</taxon>
        <taxon>Coprococcus</taxon>
    </lineage>
</organism>
<reference evidence="8 9" key="1">
    <citation type="submission" date="2020-04" db="EMBL/GenBank/DDBJ databases">
        <authorList>
            <person name="Pieper L."/>
        </authorList>
    </citation>
    <scope>NUCLEOTIDE SEQUENCE [LARGE SCALE GENOMIC DNA]</scope>
    <source>
        <strain evidence="8 9">F22</strain>
    </source>
</reference>
<dbReference type="Gene3D" id="3.30.2290.10">
    <property type="entry name" value="PmbA/TldD superfamily"/>
    <property type="match status" value="1"/>
</dbReference>
<evidence type="ECO:0000256" key="3">
    <source>
        <dbReference type="ARBA" id="ARBA00022801"/>
    </source>
</evidence>
<dbReference type="InterPro" id="IPR045569">
    <property type="entry name" value="Metalloprtase-TldD/E_C"/>
</dbReference>
<sequence length="458" mass="50244">MLSQDMIERILDRASEKGADFAEVFEEERIQQETQITQDEIEECQNAKECGIGIRLFKDKTRYYAYTNNRSEEAIFQLVSDLTKAMKGDCMARQRLQEKKIYKMGSETQVVSNKSLKERIAPARRAVAAGMSQDEIVRMRVKLTDMEQLVQIANTEGVYVQDNRVKTRLYIAAYAQNGTDVQSGYYGPGAMRGHEYYDQIDVEAAAREAARAAKVILHAKPCRGGQMPVVVANGFGGLLFHEACGHSLESTVIARGSSEFCGLLGKKVASDVVTLVDDGSIAGEWGSLHVDDEGTPTQKNVLIENGILKSYMVDKLDGLRAGLKPTGSARRQNYRHYPVARMTNTYIAPGKSTPEEIISSTEKGIYVKSINGGSVDPSTGDFNFNASECYMIQNGKLSEPVRGVTLIGNGGTILKAVDMVADDFELRQGFCYASSGALYIGAGQPTIRVRNMTVGGIE</sequence>
<dbReference type="InterPro" id="IPR045570">
    <property type="entry name" value="Metalloprtase-TldD/E_cen_dom"/>
</dbReference>
<evidence type="ECO:0000259" key="6">
    <source>
        <dbReference type="Pfam" id="PF19289"/>
    </source>
</evidence>
<dbReference type="GO" id="GO:0006508">
    <property type="term" value="P:proteolysis"/>
    <property type="evidence" value="ECO:0007669"/>
    <property type="project" value="UniProtKB-KW"/>
</dbReference>
<evidence type="ECO:0000313" key="8">
    <source>
        <dbReference type="EMBL" id="NUN86406.1"/>
    </source>
</evidence>
<dbReference type="GO" id="GO:0005829">
    <property type="term" value="C:cytosol"/>
    <property type="evidence" value="ECO:0007669"/>
    <property type="project" value="TreeGrafter"/>
</dbReference>
<dbReference type="Pfam" id="PF19290">
    <property type="entry name" value="PmbA_TldD_2nd"/>
    <property type="match status" value="1"/>
</dbReference>
<name>A0A849XZJ1_9FIRM</name>
<gene>
    <name evidence="8" type="ORF">HUU93_07285</name>
</gene>
<keyword evidence="4" id="KW-0482">Metalloprotease</keyword>
<evidence type="ECO:0000259" key="7">
    <source>
        <dbReference type="Pfam" id="PF19290"/>
    </source>
</evidence>
<evidence type="ECO:0000256" key="1">
    <source>
        <dbReference type="ARBA" id="ARBA00005836"/>
    </source>
</evidence>
<dbReference type="PANTHER" id="PTHR30624:SF4">
    <property type="entry name" value="METALLOPROTEASE TLDD"/>
    <property type="match status" value="1"/>
</dbReference>
<accession>A0A849XZJ1</accession>
<dbReference type="InterPro" id="IPR025502">
    <property type="entry name" value="TldD"/>
</dbReference>
<keyword evidence="3" id="KW-0378">Hydrolase</keyword>
<keyword evidence="2" id="KW-0645">Protease</keyword>
<dbReference type="InterPro" id="IPR002510">
    <property type="entry name" value="Metalloprtase-TldD/E_N"/>
</dbReference>
<dbReference type="PANTHER" id="PTHR30624">
    <property type="entry name" value="UNCHARACTERIZED PROTEIN TLDD AND PMBA"/>
    <property type="match status" value="1"/>
</dbReference>
<evidence type="ECO:0000256" key="2">
    <source>
        <dbReference type="ARBA" id="ARBA00022670"/>
    </source>
</evidence>
<reference evidence="8 9" key="2">
    <citation type="submission" date="2020-07" db="EMBL/GenBank/DDBJ databases">
        <title>Bacterial metabolism rescues the inhibition of intestinal drug absorption by food and drug additives.</title>
        <authorList>
            <person name="Zou L."/>
            <person name="Spanogiannopoulos P."/>
            <person name="Chien H.-C."/>
            <person name="Pieper L.M."/>
            <person name="Cai W."/>
            <person name="Khuri N."/>
            <person name="Pottel J."/>
            <person name="Vora B."/>
            <person name="Ni Z."/>
            <person name="Tsakalozou E."/>
            <person name="Zhang W."/>
            <person name="Shoichet B.K."/>
            <person name="Giacomini K.M."/>
            <person name="Turnbaugh P.J."/>
        </authorList>
    </citation>
    <scope>NUCLEOTIDE SEQUENCE [LARGE SCALE GENOMIC DNA]</scope>
    <source>
        <strain evidence="8 9">F22</strain>
    </source>
</reference>
<evidence type="ECO:0000313" key="9">
    <source>
        <dbReference type="Proteomes" id="UP000554488"/>
    </source>
</evidence>
<dbReference type="InterPro" id="IPR051463">
    <property type="entry name" value="Peptidase_U62_metallo"/>
</dbReference>
<dbReference type="RefSeq" id="WP_175305656.1">
    <property type="nucleotide sequence ID" value="NZ_JABWDC010000021.1"/>
</dbReference>
<feature type="domain" description="Metalloprotease TldD/E C-terminal" evidence="6">
    <location>
        <begin position="225"/>
        <end position="456"/>
    </location>
</feature>
<dbReference type="GO" id="GO:0008237">
    <property type="term" value="F:metallopeptidase activity"/>
    <property type="evidence" value="ECO:0007669"/>
    <property type="project" value="UniProtKB-KW"/>
</dbReference>
<dbReference type="PIRSF" id="PIRSF004919">
    <property type="entry name" value="TldD"/>
    <property type="match status" value="1"/>
</dbReference>
<evidence type="ECO:0000256" key="4">
    <source>
        <dbReference type="ARBA" id="ARBA00023049"/>
    </source>
</evidence>
<dbReference type="Pfam" id="PF19289">
    <property type="entry name" value="PmbA_TldD_3rd"/>
    <property type="match status" value="1"/>
</dbReference>
<dbReference type="InterPro" id="IPR036059">
    <property type="entry name" value="TldD/PmbA_sf"/>
</dbReference>
<dbReference type="Pfam" id="PF01523">
    <property type="entry name" value="PmbA_TldD_1st"/>
    <property type="match status" value="1"/>
</dbReference>
<dbReference type="InterPro" id="IPR035068">
    <property type="entry name" value="TldD/PmbA_N"/>
</dbReference>
<evidence type="ECO:0000259" key="5">
    <source>
        <dbReference type="Pfam" id="PF01523"/>
    </source>
</evidence>